<gene>
    <name evidence="2" type="ORF">QF025_000911</name>
</gene>
<dbReference type="Pfam" id="PF00534">
    <property type="entry name" value="Glycos_transf_1"/>
    <property type="match status" value="1"/>
</dbReference>
<dbReference type="PANTHER" id="PTHR45947">
    <property type="entry name" value="SULFOQUINOVOSYL TRANSFERASE SQD2"/>
    <property type="match status" value="1"/>
</dbReference>
<dbReference type="EMBL" id="JAVIZN010000002">
    <property type="protein sequence ID" value="MDR6202191.1"/>
    <property type="molecule type" value="Genomic_DNA"/>
</dbReference>
<dbReference type="AlphaFoldDB" id="A0ABD5CAH8"/>
<accession>A0ABD5CAH8</accession>
<dbReference type="CDD" id="cd03801">
    <property type="entry name" value="GT4_PimA-like"/>
    <property type="match status" value="1"/>
</dbReference>
<name>A0ABD5CAH8_9BURK</name>
<proteinExistence type="predicted"/>
<dbReference type="PANTHER" id="PTHR45947:SF3">
    <property type="entry name" value="SULFOQUINOVOSYL TRANSFERASE SQD2"/>
    <property type="match status" value="1"/>
</dbReference>
<dbReference type="InterPro" id="IPR050194">
    <property type="entry name" value="Glycosyltransferase_grp1"/>
</dbReference>
<evidence type="ECO:0000259" key="1">
    <source>
        <dbReference type="Pfam" id="PF00534"/>
    </source>
</evidence>
<dbReference type="Gene3D" id="3.40.50.2000">
    <property type="entry name" value="Glycogen Phosphorylase B"/>
    <property type="match status" value="1"/>
</dbReference>
<sequence length="329" mass="36648">MPKQVIHIFNGFQNPHGGSEQETLNLAHLLGKQSEVRLWSTSSRSSPELREKFGITPLGIAPRHRPNGGTYVFVGAHWRNTVWPYLAAVPQRLIYVFNTFHPKILTLTSKHPPLLRWPKTEYVFISEFQKKLVGVDGVVHPSPIDIDLFATVPGVARNRPVIGRLSRDTNDKHNEEDLVLYREWAAQGVGVRLQGATCLRDALGENTGIELLPEGATPAADFLRSLDVFYYRTGSHVETFGRVVLEAMACGLPVVCHRNGGYADSIRHGENGFLFDTTEQARQIVGALLADPALRTSVGQRARQTVESMYSKEALELRAAFYRQAPGQD</sequence>
<organism evidence="2 3">
    <name type="scientific">Paraburkholderia graminis</name>
    <dbReference type="NCBI Taxonomy" id="60548"/>
    <lineage>
        <taxon>Bacteria</taxon>
        <taxon>Pseudomonadati</taxon>
        <taxon>Pseudomonadota</taxon>
        <taxon>Betaproteobacteria</taxon>
        <taxon>Burkholderiales</taxon>
        <taxon>Burkholderiaceae</taxon>
        <taxon>Paraburkholderia</taxon>
    </lineage>
</organism>
<protein>
    <submittedName>
        <fullName evidence="2">Glycosyltransferase involved in cell wall biosynthesis</fullName>
    </submittedName>
</protein>
<dbReference type="SUPFAM" id="SSF53756">
    <property type="entry name" value="UDP-Glycosyltransferase/glycogen phosphorylase"/>
    <property type="match status" value="1"/>
</dbReference>
<reference evidence="2 3" key="1">
    <citation type="submission" date="2023-08" db="EMBL/GenBank/DDBJ databases">
        <title>Genome sequencing of plant associated microbes to promote plant fitness in Sorghum bicolor and Oryza sativa.</title>
        <authorList>
            <person name="Coleman-Derr D."/>
        </authorList>
    </citation>
    <scope>NUCLEOTIDE SEQUENCE [LARGE SCALE GENOMIC DNA]</scope>
    <source>
        <strain evidence="2 3">SLBN-33</strain>
    </source>
</reference>
<evidence type="ECO:0000313" key="3">
    <source>
        <dbReference type="Proteomes" id="UP001245184"/>
    </source>
</evidence>
<dbReference type="Proteomes" id="UP001245184">
    <property type="component" value="Unassembled WGS sequence"/>
</dbReference>
<dbReference type="InterPro" id="IPR001296">
    <property type="entry name" value="Glyco_trans_1"/>
</dbReference>
<comment type="caution">
    <text evidence="2">The sequence shown here is derived from an EMBL/GenBank/DDBJ whole genome shotgun (WGS) entry which is preliminary data.</text>
</comment>
<feature type="domain" description="Glycosyl transferase family 1" evidence="1">
    <location>
        <begin position="221"/>
        <end position="304"/>
    </location>
</feature>
<dbReference type="RefSeq" id="WP_006050870.1">
    <property type="nucleotide sequence ID" value="NZ_ATXV01000014.1"/>
</dbReference>
<evidence type="ECO:0000313" key="2">
    <source>
        <dbReference type="EMBL" id="MDR6202191.1"/>
    </source>
</evidence>